<accession>L0NH74</accession>
<dbReference type="InterPro" id="IPR036282">
    <property type="entry name" value="Glutathione-S-Trfase_C_sf"/>
</dbReference>
<dbReference type="Pfam" id="PF00043">
    <property type="entry name" value="GST_C"/>
    <property type="match status" value="1"/>
</dbReference>
<evidence type="ECO:0000313" key="4">
    <source>
        <dbReference type="Proteomes" id="UP000010792"/>
    </source>
</evidence>
<dbReference type="Proteomes" id="UP000010792">
    <property type="component" value="Chromosome"/>
</dbReference>
<dbReference type="InterPro" id="IPR004045">
    <property type="entry name" value="Glutathione_S-Trfase_N"/>
</dbReference>
<dbReference type="SFLD" id="SFLDS00019">
    <property type="entry name" value="Glutathione_Transferase_(cytos"/>
    <property type="match status" value="1"/>
</dbReference>
<dbReference type="CDD" id="cd03057">
    <property type="entry name" value="GST_N_Beta"/>
    <property type="match status" value="1"/>
</dbReference>
<dbReference type="STRING" id="1125847.NT26_2432"/>
<evidence type="ECO:0000259" key="1">
    <source>
        <dbReference type="PROSITE" id="PS50404"/>
    </source>
</evidence>
<dbReference type="PANTHER" id="PTHR44051">
    <property type="entry name" value="GLUTATHIONE S-TRANSFERASE-RELATED"/>
    <property type="match status" value="1"/>
</dbReference>
<dbReference type="InterPro" id="IPR036249">
    <property type="entry name" value="Thioredoxin-like_sf"/>
</dbReference>
<organism evidence="3 4">
    <name type="scientific">Pseudorhizobium banfieldiae</name>
    <dbReference type="NCBI Taxonomy" id="1125847"/>
    <lineage>
        <taxon>Bacteria</taxon>
        <taxon>Pseudomonadati</taxon>
        <taxon>Pseudomonadota</taxon>
        <taxon>Alphaproteobacteria</taxon>
        <taxon>Hyphomicrobiales</taxon>
        <taxon>Rhizobiaceae</taxon>
        <taxon>Rhizobium/Agrobacterium group</taxon>
        <taxon>Pseudorhizobium</taxon>
    </lineage>
</organism>
<sequence>MEPILLYGFPAGSSLGLVAALEWLGSPYRLCRVDMLGEMRDPSYARVNARHETPVLITDTGRPLSETMAIAAWLEARDTQRRISFDPRSQEADRMHQLMAYVNTGFTGAFSPLWTAMELADPDPVYQAALSRAGREAVIERHDKLEAMIEQTPYLVGDRPTLADALFVGVARWLDIHEVTDRERWPKLSALRRRLEADPAVAYATALEGGCDAPGSNACLGHASLADVIERFGTCNAPVAHLS</sequence>
<name>L0NH74_9HYPH</name>
<gene>
    <name evidence="3" type="ORF">NT26_2432</name>
</gene>
<dbReference type="PROSITE" id="PS50405">
    <property type="entry name" value="GST_CTER"/>
    <property type="match status" value="1"/>
</dbReference>
<dbReference type="PANTHER" id="PTHR44051:SF8">
    <property type="entry name" value="GLUTATHIONE S-TRANSFERASE GSTA"/>
    <property type="match status" value="1"/>
</dbReference>
<dbReference type="EMBL" id="FO082820">
    <property type="protein sequence ID" value="CCF20156.1"/>
    <property type="molecule type" value="Genomic_DNA"/>
</dbReference>
<dbReference type="GO" id="GO:0016740">
    <property type="term" value="F:transferase activity"/>
    <property type="evidence" value="ECO:0007669"/>
    <property type="project" value="UniProtKB-KW"/>
</dbReference>
<dbReference type="SUPFAM" id="SSF52833">
    <property type="entry name" value="Thioredoxin-like"/>
    <property type="match status" value="1"/>
</dbReference>
<dbReference type="OrthoDB" id="9815075at2"/>
<feature type="domain" description="GST C-terminal" evidence="2">
    <location>
        <begin position="88"/>
        <end position="215"/>
    </location>
</feature>
<dbReference type="KEGG" id="rht:NT26_2432"/>
<keyword evidence="4" id="KW-1185">Reference proteome</keyword>
<reference evidence="3 4" key="1">
    <citation type="journal article" date="2013" name="Genome Biol. Evol.">
        <title>Life in an arsenic-containing gold mine: genome and physiology of the autotrophic arsenite-oxidizing bacterium rhizobium sp. NT-26.</title>
        <authorList>
            <person name="Andres J."/>
            <person name="Arsene-Ploetze F."/>
            <person name="Barbe V."/>
            <person name="Brochier-Armanet C."/>
            <person name="Cleiss-Arnold J."/>
            <person name="Coppee J.Y."/>
            <person name="Dillies M.A."/>
            <person name="Geist"/>
            <person name="L"/>
            <person name="Joublin A."/>
            <person name="Koechler S."/>
            <person name="Lassalle F."/>
            <person name="Marchal M."/>
            <person name="Medigue C."/>
            <person name="Muller D."/>
            <person name="Nesme X."/>
            <person name="Plewniak F."/>
            <person name="Proux C."/>
            <person name="Ramirez-Bahena M.H."/>
            <person name="Schenowitz C."/>
            <person name="Sismeiro O."/>
            <person name="Vallenet D."/>
            <person name="Santini J.M."/>
            <person name="Bertin P.N."/>
        </authorList>
    </citation>
    <scope>NUCLEOTIDE SEQUENCE [LARGE SCALE GENOMIC DNA]</scope>
    <source>
        <strain evidence="3 4">NT-26</strain>
    </source>
</reference>
<proteinExistence type="predicted"/>
<dbReference type="AlphaFoldDB" id="L0NH74"/>
<dbReference type="SUPFAM" id="SSF47616">
    <property type="entry name" value="GST C-terminal domain-like"/>
    <property type="match status" value="1"/>
</dbReference>
<protein>
    <submittedName>
        <fullName evidence="3">Glutathione S-transferase-like protein</fullName>
    </submittedName>
</protein>
<evidence type="ECO:0000259" key="2">
    <source>
        <dbReference type="PROSITE" id="PS50405"/>
    </source>
</evidence>
<dbReference type="PROSITE" id="PS50404">
    <property type="entry name" value="GST_NTER"/>
    <property type="match status" value="1"/>
</dbReference>
<evidence type="ECO:0000313" key="3">
    <source>
        <dbReference type="EMBL" id="CCF20156.1"/>
    </source>
</evidence>
<dbReference type="Gene3D" id="1.20.1050.10">
    <property type="match status" value="1"/>
</dbReference>
<dbReference type="Pfam" id="PF13409">
    <property type="entry name" value="GST_N_2"/>
    <property type="match status" value="1"/>
</dbReference>
<keyword evidence="3" id="KW-0808">Transferase</keyword>
<dbReference type="InterPro" id="IPR010987">
    <property type="entry name" value="Glutathione-S-Trfase_C-like"/>
</dbReference>
<feature type="domain" description="GST N-terminal" evidence="1">
    <location>
        <begin position="1"/>
        <end position="82"/>
    </location>
</feature>
<dbReference type="Gene3D" id="3.40.30.10">
    <property type="entry name" value="Glutaredoxin"/>
    <property type="match status" value="1"/>
</dbReference>
<dbReference type="InterPro" id="IPR004046">
    <property type="entry name" value="GST_C"/>
</dbReference>
<dbReference type="InterPro" id="IPR040079">
    <property type="entry name" value="Glutathione_S-Trfase"/>
</dbReference>
<dbReference type="RefSeq" id="WP_052638973.1">
    <property type="nucleotide sequence ID" value="NZ_FO082820.1"/>
</dbReference>